<feature type="compositionally biased region" description="Polar residues" evidence="1">
    <location>
        <begin position="65"/>
        <end position="86"/>
    </location>
</feature>
<accession>A0A9W9EP93</accession>
<evidence type="ECO:0000313" key="2">
    <source>
        <dbReference type="EMBL" id="KAJ5085462.1"/>
    </source>
</evidence>
<proteinExistence type="predicted"/>
<dbReference type="OrthoDB" id="4366649at2759"/>
<evidence type="ECO:0000313" key="3">
    <source>
        <dbReference type="Proteomes" id="UP001149074"/>
    </source>
</evidence>
<reference evidence="2" key="2">
    <citation type="journal article" date="2023" name="IMA Fungus">
        <title>Comparative genomic study of the Penicillium genus elucidates a diverse pangenome and 15 lateral gene transfer events.</title>
        <authorList>
            <person name="Petersen C."/>
            <person name="Sorensen T."/>
            <person name="Nielsen M.R."/>
            <person name="Sondergaard T.E."/>
            <person name="Sorensen J.L."/>
            <person name="Fitzpatrick D.A."/>
            <person name="Frisvad J.C."/>
            <person name="Nielsen K.L."/>
        </authorList>
    </citation>
    <scope>NUCLEOTIDE SEQUENCE</scope>
    <source>
        <strain evidence="2">IBT 30761</strain>
    </source>
</reference>
<reference evidence="2" key="1">
    <citation type="submission" date="2022-11" db="EMBL/GenBank/DDBJ databases">
        <authorList>
            <person name="Petersen C."/>
        </authorList>
    </citation>
    <scope>NUCLEOTIDE SEQUENCE</scope>
    <source>
        <strain evidence="2">IBT 30761</strain>
    </source>
</reference>
<protein>
    <recommendedName>
        <fullName evidence="4">Retrotransposon gag domain-containing protein</fullName>
    </recommendedName>
</protein>
<dbReference type="GeneID" id="81361703"/>
<evidence type="ECO:0000256" key="1">
    <source>
        <dbReference type="SAM" id="MobiDB-lite"/>
    </source>
</evidence>
<feature type="region of interest" description="Disordered" evidence="1">
    <location>
        <begin position="369"/>
        <end position="388"/>
    </location>
</feature>
<sequence>MMSNEQSSGAPVAQPANDPIANVEAMMSAMMASVNQRFSQIEEALQAQARTPSESMSEHPRTEPETTNTASPHIENDGNSKTSRNSEPVVASRPRATLPNQPMFGGSTSEWPAWQMQMENKLRVDGICFTSPLDQCAYIYSRLEKMALKNTTTFMRERRTNGTPEDLLTYLNRIYGDPNVEARAIQRLYTLKQKKNQSFEKFLPSFERELADAGALQSPDNAKKHTLLMALINRGIPTTFQGMLDTLHQISADLAGFYSVRASKRTHQSPVAEETYEPMDWTPTSAVRINRIAYESRSKQPQDEHLTGKRARWVNQEVINKRREEGLCLRCGRPNCRIASCPLKPARRPEEQEKRVNTVKTKRTHRNHTVLVKKSNRKGEPAVLESTS</sequence>
<dbReference type="EMBL" id="JAPQKI010000010">
    <property type="protein sequence ID" value="KAJ5085462.1"/>
    <property type="molecule type" value="Genomic_DNA"/>
</dbReference>
<gene>
    <name evidence="2" type="ORF">N7532_010233</name>
</gene>
<comment type="caution">
    <text evidence="2">The sequence shown here is derived from an EMBL/GenBank/DDBJ whole genome shotgun (WGS) entry which is preliminary data.</text>
</comment>
<name>A0A9W9EP93_9EURO</name>
<keyword evidence="3" id="KW-1185">Reference proteome</keyword>
<dbReference type="RefSeq" id="XP_056470140.1">
    <property type="nucleotide sequence ID" value="XM_056622724.1"/>
</dbReference>
<dbReference type="Proteomes" id="UP001149074">
    <property type="component" value="Unassembled WGS sequence"/>
</dbReference>
<evidence type="ECO:0008006" key="4">
    <source>
        <dbReference type="Google" id="ProtNLM"/>
    </source>
</evidence>
<organism evidence="2 3">
    <name type="scientific">Penicillium argentinense</name>
    <dbReference type="NCBI Taxonomy" id="1131581"/>
    <lineage>
        <taxon>Eukaryota</taxon>
        <taxon>Fungi</taxon>
        <taxon>Dikarya</taxon>
        <taxon>Ascomycota</taxon>
        <taxon>Pezizomycotina</taxon>
        <taxon>Eurotiomycetes</taxon>
        <taxon>Eurotiomycetidae</taxon>
        <taxon>Eurotiales</taxon>
        <taxon>Aspergillaceae</taxon>
        <taxon>Penicillium</taxon>
    </lineage>
</organism>
<dbReference type="AlphaFoldDB" id="A0A9W9EP93"/>
<feature type="region of interest" description="Disordered" evidence="1">
    <location>
        <begin position="41"/>
        <end position="105"/>
    </location>
</feature>